<reference evidence="1 2" key="1">
    <citation type="journal article" date="2018" name="Front. Plant Sci.">
        <title>Red Clover (Trifolium pratense) and Zigzag Clover (T. medium) - A Picture of Genomic Similarities and Differences.</title>
        <authorList>
            <person name="Dluhosova J."/>
            <person name="Istvanek J."/>
            <person name="Nedelnik J."/>
            <person name="Repkova J."/>
        </authorList>
    </citation>
    <scope>NUCLEOTIDE SEQUENCE [LARGE SCALE GENOMIC DNA]</scope>
    <source>
        <strain evidence="2">cv. 10/8</strain>
        <tissue evidence="1">Leaf</tissue>
    </source>
</reference>
<protein>
    <submittedName>
        <fullName evidence="1">Uncharacterized protein</fullName>
    </submittedName>
</protein>
<comment type="caution">
    <text evidence="1">The sequence shown here is derived from an EMBL/GenBank/DDBJ whole genome shotgun (WGS) entry which is preliminary data.</text>
</comment>
<dbReference type="Proteomes" id="UP000265520">
    <property type="component" value="Unassembled WGS sequence"/>
</dbReference>
<proteinExistence type="predicted"/>
<feature type="non-terminal residue" evidence="1">
    <location>
        <position position="1"/>
    </location>
</feature>
<accession>A0A392T258</accession>
<name>A0A392T258_9FABA</name>
<sequence>WRCGVFISCGPGAFDLIFLLSFPELPNKWYQSPVSAWWGSGSGS</sequence>
<organism evidence="1 2">
    <name type="scientific">Trifolium medium</name>
    <dbReference type="NCBI Taxonomy" id="97028"/>
    <lineage>
        <taxon>Eukaryota</taxon>
        <taxon>Viridiplantae</taxon>
        <taxon>Streptophyta</taxon>
        <taxon>Embryophyta</taxon>
        <taxon>Tracheophyta</taxon>
        <taxon>Spermatophyta</taxon>
        <taxon>Magnoliopsida</taxon>
        <taxon>eudicotyledons</taxon>
        <taxon>Gunneridae</taxon>
        <taxon>Pentapetalae</taxon>
        <taxon>rosids</taxon>
        <taxon>fabids</taxon>
        <taxon>Fabales</taxon>
        <taxon>Fabaceae</taxon>
        <taxon>Papilionoideae</taxon>
        <taxon>50 kb inversion clade</taxon>
        <taxon>NPAAA clade</taxon>
        <taxon>Hologalegina</taxon>
        <taxon>IRL clade</taxon>
        <taxon>Trifolieae</taxon>
        <taxon>Trifolium</taxon>
    </lineage>
</organism>
<dbReference type="AlphaFoldDB" id="A0A392T258"/>
<dbReference type="EMBL" id="LXQA010492471">
    <property type="protein sequence ID" value="MCI55213.1"/>
    <property type="molecule type" value="Genomic_DNA"/>
</dbReference>
<evidence type="ECO:0000313" key="2">
    <source>
        <dbReference type="Proteomes" id="UP000265520"/>
    </source>
</evidence>
<evidence type="ECO:0000313" key="1">
    <source>
        <dbReference type="EMBL" id="MCI55213.1"/>
    </source>
</evidence>
<keyword evidence="2" id="KW-1185">Reference proteome</keyword>